<organism evidence="2 3">
    <name type="scientific">Methylobacterium mesophilicum SR1.6/6</name>
    <dbReference type="NCBI Taxonomy" id="908290"/>
    <lineage>
        <taxon>Bacteria</taxon>
        <taxon>Pseudomonadati</taxon>
        <taxon>Pseudomonadota</taxon>
        <taxon>Alphaproteobacteria</taxon>
        <taxon>Hyphomicrobiales</taxon>
        <taxon>Methylobacteriaceae</taxon>
        <taxon>Methylobacterium</taxon>
    </lineage>
</organism>
<gene>
    <name evidence="2" type="ORF">MMSR116_11985</name>
</gene>
<dbReference type="KEGG" id="mmes:MMSR116_11985"/>
<dbReference type="RefSeq" id="WP_010682948.1">
    <property type="nucleotide sequence ID" value="NZ_CP043538.1"/>
</dbReference>
<feature type="domain" description="DUF6894" evidence="1">
    <location>
        <begin position="3"/>
        <end position="70"/>
    </location>
</feature>
<accession>A0A6B9FKH4</accession>
<dbReference type="Proteomes" id="UP000012488">
    <property type="component" value="Chromosome"/>
</dbReference>
<protein>
    <recommendedName>
        <fullName evidence="1">DUF6894 domain-containing protein</fullName>
    </recommendedName>
</protein>
<proteinExistence type="predicted"/>
<dbReference type="InterPro" id="IPR054189">
    <property type="entry name" value="DUF6894"/>
</dbReference>
<reference evidence="2 3" key="1">
    <citation type="journal article" date="2012" name="Genet. Mol. Biol.">
        <title>Analysis of 16S rRNA and mxaF genes revealing insights into Methylobacterium niche-specific plant association.</title>
        <authorList>
            <person name="Dourado M.N."/>
            <person name="Andreote F.D."/>
            <person name="Dini-Andreote F."/>
            <person name="Conti R."/>
            <person name="Araujo J.M."/>
            <person name="Araujo W.L."/>
        </authorList>
    </citation>
    <scope>NUCLEOTIDE SEQUENCE [LARGE SCALE GENOMIC DNA]</scope>
    <source>
        <strain evidence="2 3">SR1.6/6</strain>
    </source>
</reference>
<reference evidence="2 3" key="2">
    <citation type="journal article" date="2013" name="Genome Announc.">
        <title>Draft Genome Sequence of Methylobacterium mesophilicum Strain SR1.6/6, Isolated from Citrus sinensis.</title>
        <authorList>
            <person name="Marinho Almeida D."/>
            <person name="Dini-Andreote F."/>
            <person name="Camargo Neves A.A."/>
            <person name="Juca Ramos R.T."/>
            <person name="Andreote F.D."/>
            <person name="Carneiro A.R."/>
            <person name="Oliveira de Souza Lima A."/>
            <person name="Caracciolo Gomes de Sa P.H."/>
            <person name="Ribeiro Barbosa M.S."/>
            <person name="Araujo W.L."/>
            <person name="Silva A."/>
        </authorList>
    </citation>
    <scope>NUCLEOTIDE SEQUENCE [LARGE SCALE GENOMIC DNA]</scope>
    <source>
        <strain evidence="2 3">SR1.6/6</strain>
    </source>
</reference>
<dbReference type="Pfam" id="PF21834">
    <property type="entry name" value="DUF6894"/>
    <property type="match status" value="1"/>
</dbReference>
<evidence type="ECO:0000259" key="1">
    <source>
        <dbReference type="Pfam" id="PF21834"/>
    </source>
</evidence>
<sequence length="82" mass="9192">MPRYFIDYEDGQVCLRDDEGAHYQDLLAARNAAIAALPDIGREPPPEDGQRAFTAYVRDERGTLLCTVTLNLATDCHPERRG</sequence>
<dbReference type="EMBL" id="CP043538">
    <property type="protein sequence ID" value="QGY02512.1"/>
    <property type="molecule type" value="Genomic_DNA"/>
</dbReference>
<evidence type="ECO:0000313" key="3">
    <source>
        <dbReference type="Proteomes" id="UP000012488"/>
    </source>
</evidence>
<evidence type="ECO:0000313" key="2">
    <source>
        <dbReference type="EMBL" id="QGY02512.1"/>
    </source>
</evidence>
<name>A0A6B9FKH4_9HYPH</name>
<dbReference type="OrthoDB" id="8094360at2"/>
<dbReference type="AlphaFoldDB" id="A0A6B9FKH4"/>